<dbReference type="InterPro" id="IPR006626">
    <property type="entry name" value="PbH1"/>
</dbReference>
<evidence type="ECO:0000256" key="1">
    <source>
        <dbReference type="ARBA" id="ARBA00004191"/>
    </source>
</evidence>
<dbReference type="PANTHER" id="PTHR31375">
    <property type="match status" value="1"/>
</dbReference>
<feature type="chain" id="PRO_5042173362" description="Exopolygalacturonase" evidence="9">
    <location>
        <begin position="19"/>
        <end position="381"/>
    </location>
</feature>
<sequence length="381" mass="40705">MGAAVVVVVMLISVNVSGHLGSAATINSGFPARIFNVMSYGASNDGSRDNRKAFLMAWNDACAYPGRGRVVIPAGGRFALGSVTFEGRCNGTMSFIIHGTLIAPTDPNLFFTNTWIGFRYVDALIIKGGGFLDGQGHAAWNYNDCNTNSNCHALPATLRLDFVRNSWIHHLRSINSKNTHFSLFACDNVKISNVRLDAPAHSPNTDGIHIGSSSNIKILNSAIRTGDDCVSMVSGTHAIDIEGDVSGISVRNTTFVGTDNGVRIKTWAPSLQSSASNITFQDINMIDVTNPIIIDQDYCPSSHCLEGESAVQIEDVLFKNIHGTSRSKVAVKLQCSGARPCKNVKLVNIALAYNGRRGHAMALCVNVLGSSFGTQIPGGCL</sequence>
<evidence type="ECO:0000256" key="7">
    <source>
        <dbReference type="ARBA" id="ARBA00023316"/>
    </source>
</evidence>
<dbReference type="InterPro" id="IPR011050">
    <property type="entry name" value="Pectin_lyase_fold/virulence"/>
</dbReference>
<evidence type="ECO:0000256" key="4">
    <source>
        <dbReference type="ARBA" id="ARBA00022525"/>
    </source>
</evidence>
<protein>
    <recommendedName>
        <fullName evidence="12">Exopolygalacturonase</fullName>
    </recommendedName>
</protein>
<name>A0AAD4P1R5_PERFH</name>
<dbReference type="GO" id="GO:0071555">
    <property type="term" value="P:cell wall organization"/>
    <property type="evidence" value="ECO:0007669"/>
    <property type="project" value="UniProtKB-KW"/>
</dbReference>
<keyword evidence="9" id="KW-0732">Signal</keyword>
<keyword evidence="3" id="KW-0134">Cell wall</keyword>
<comment type="similarity">
    <text evidence="2 8">Belongs to the glycosyl hydrolase 28 family.</text>
</comment>
<dbReference type="InterPro" id="IPR012334">
    <property type="entry name" value="Pectin_lyas_fold"/>
</dbReference>
<evidence type="ECO:0000256" key="9">
    <source>
        <dbReference type="SAM" id="SignalP"/>
    </source>
</evidence>
<dbReference type="InterPro" id="IPR000743">
    <property type="entry name" value="Glyco_hydro_28"/>
</dbReference>
<dbReference type="GO" id="GO:0005975">
    <property type="term" value="P:carbohydrate metabolic process"/>
    <property type="evidence" value="ECO:0007669"/>
    <property type="project" value="InterPro"/>
</dbReference>
<keyword evidence="4" id="KW-0964">Secreted</keyword>
<dbReference type="SMART" id="SM00710">
    <property type="entry name" value="PbH1"/>
    <property type="match status" value="4"/>
</dbReference>
<proteinExistence type="inferred from homology"/>
<dbReference type="Proteomes" id="UP001190926">
    <property type="component" value="Unassembled WGS sequence"/>
</dbReference>
<evidence type="ECO:0000256" key="5">
    <source>
        <dbReference type="ARBA" id="ARBA00022801"/>
    </source>
</evidence>
<comment type="subcellular location">
    <subcellularLocation>
        <location evidence="1">Secreted</location>
        <location evidence="1">Cell wall</location>
    </subcellularLocation>
</comment>
<feature type="signal peptide" evidence="9">
    <location>
        <begin position="1"/>
        <end position="18"/>
    </location>
</feature>
<dbReference type="SUPFAM" id="SSF51126">
    <property type="entry name" value="Pectin lyase-like"/>
    <property type="match status" value="1"/>
</dbReference>
<evidence type="ECO:0000256" key="6">
    <source>
        <dbReference type="ARBA" id="ARBA00023295"/>
    </source>
</evidence>
<keyword evidence="5 8" id="KW-0378">Hydrolase</keyword>
<evidence type="ECO:0000256" key="8">
    <source>
        <dbReference type="RuleBase" id="RU361169"/>
    </source>
</evidence>
<keyword evidence="6 8" id="KW-0326">Glycosidase</keyword>
<organism evidence="10 11">
    <name type="scientific">Perilla frutescens var. hirtella</name>
    <name type="common">Perilla citriodora</name>
    <name type="synonym">Perilla setoyensis</name>
    <dbReference type="NCBI Taxonomy" id="608512"/>
    <lineage>
        <taxon>Eukaryota</taxon>
        <taxon>Viridiplantae</taxon>
        <taxon>Streptophyta</taxon>
        <taxon>Embryophyta</taxon>
        <taxon>Tracheophyta</taxon>
        <taxon>Spermatophyta</taxon>
        <taxon>Magnoliopsida</taxon>
        <taxon>eudicotyledons</taxon>
        <taxon>Gunneridae</taxon>
        <taxon>Pentapetalae</taxon>
        <taxon>asterids</taxon>
        <taxon>lamiids</taxon>
        <taxon>Lamiales</taxon>
        <taxon>Lamiaceae</taxon>
        <taxon>Nepetoideae</taxon>
        <taxon>Elsholtzieae</taxon>
        <taxon>Perilla</taxon>
    </lineage>
</organism>
<evidence type="ECO:0000313" key="11">
    <source>
        <dbReference type="Proteomes" id="UP001190926"/>
    </source>
</evidence>
<evidence type="ECO:0000256" key="2">
    <source>
        <dbReference type="ARBA" id="ARBA00008834"/>
    </source>
</evidence>
<evidence type="ECO:0000313" key="10">
    <source>
        <dbReference type="EMBL" id="KAH6822882.1"/>
    </source>
</evidence>
<evidence type="ECO:0000256" key="3">
    <source>
        <dbReference type="ARBA" id="ARBA00022512"/>
    </source>
</evidence>
<accession>A0AAD4P1R5</accession>
<dbReference type="EMBL" id="SDAM02001180">
    <property type="protein sequence ID" value="KAH6822882.1"/>
    <property type="molecule type" value="Genomic_DNA"/>
</dbReference>
<comment type="caution">
    <text evidence="10">The sequence shown here is derived from an EMBL/GenBank/DDBJ whole genome shotgun (WGS) entry which is preliminary data.</text>
</comment>
<keyword evidence="11" id="KW-1185">Reference proteome</keyword>
<dbReference type="Gene3D" id="2.160.20.10">
    <property type="entry name" value="Single-stranded right-handed beta-helix, Pectin lyase-like"/>
    <property type="match status" value="1"/>
</dbReference>
<reference evidence="10 11" key="1">
    <citation type="journal article" date="2021" name="Nat. Commun.">
        <title>Incipient diploidization of the medicinal plant Perilla within 10,000 years.</title>
        <authorList>
            <person name="Zhang Y."/>
            <person name="Shen Q."/>
            <person name="Leng L."/>
            <person name="Zhang D."/>
            <person name="Chen S."/>
            <person name="Shi Y."/>
            <person name="Ning Z."/>
            <person name="Chen S."/>
        </authorList>
    </citation>
    <scope>NUCLEOTIDE SEQUENCE [LARGE SCALE GENOMIC DNA]</scope>
    <source>
        <strain evidence="11">cv. PC099</strain>
    </source>
</reference>
<dbReference type="AlphaFoldDB" id="A0AAD4P1R5"/>
<evidence type="ECO:0008006" key="12">
    <source>
        <dbReference type="Google" id="ProtNLM"/>
    </source>
</evidence>
<keyword evidence="7" id="KW-0961">Cell wall biogenesis/degradation</keyword>
<gene>
    <name evidence="10" type="ORF">C2S53_004953</name>
</gene>
<dbReference type="GO" id="GO:0004650">
    <property type="term" value="F:polygalacturonase activity"/>
    <property type="evidence" value="ECO:0007669"/>
    <property type="project" value="InterPro"/>
</dbReference>
<dbReference type="Pfam" id="PF00295">
    <property type="entry name" value="Glyco_hydro_28"/>
    <property type="match status" value="2"/>
</dbReference>